<feature type="compositionally biased region" description="Low complexity" evidence="1">
    <location>
        <begin position="14"/>
        <end position="42"/>
    </location>
</feature>
<dbReference type="AlphaFoldDB" id="A0A2A3EDZ8"/>
<organism evidence="2 3">
    <name type="scientific">Apis cerana cerana</name>
    <name type="common">Oriental honeybee</name>
    <dbReference type="NCBI Taxonomy" id="94128"/>
    <lineage>
        <taxon>Eukaryota</taxon>
        <taxon>Metazoa</taxon>
        <taxon>Ecdysozoa</taxon>
        <taxon>Arthropoda</taxon>
        <taxon>Hexapoda</taxon>
        <taxon>Insecta</taxon>
        <taxon>Pterygota</taxon>
        <taxon>Neoptera</taxon>
        <taxon>Endopterygota</taxon>
        <taxon>Hymenoptera</taxon>
        <taxon>Apocrita</taxon>
        <taxon>Aculeata</taxon>
        <taxon>Apoidea</taxon>
        <taxon>Anthophila</taxon>
        <taxon>Apidae</taxon>
        <taxon>Apis</taxon>
    </lineage>
</organism>
<reference evidence="2 3" key="1">
    <citation type="submission" date="2014-07" db="EMBL/GenBank/DDBJ databases">
        <title>Genomic and transcriptomic analysis on Apis cerana provide comprehensive insights into honey bee biology.</title>
        <authorList>
            <person name="Diao Q."/>
            <person name="Sun L."/>
            <person name="Zheng H."/>
            <person name="Zheng H."/>
            <person name="Xu S."/>
            <person name="Wang S."/>
            <person name="Zeng Z."/>
            <person name="Hu F."/>
            <person name="Su S."/>
            <person name="Wu J."/>
        </authorList>
    </citation>
    <scope>NUCLEOTIDE SEQUENCE [LARGE SCALE GENOMIC DNA]</scope>
    <source>
        <tissue evidence="2">Pupae without intestine</tissue>
    </source>
</reference>
<protein>
    <submittedName>
        <fullName evidence="2">Uncharacterized protein</fullName>
    </submittedName>
</protein>
<evidence type="ECO:0000313" key="3">
    <source>
        <dbReference type="Proteomes" id="UP000242457"/>
    </source>
</evidence>
<feature type="region of interest" description="Disordered" evidence="1">
    <location>
        <begin position="11"/>
        <end position="42"/>
    </location>
</feature>
<name>A0A2A3EDZ8_APICC</name>
<evidence type="ECO:0000313" key="2">
    <source>
        <dbReference type="EMBL" id="PBC29512.1"/>
    </source>
</evidence>
<dbReference type="Proteomes" id="UP000242457">
    <property type="component" value="Unassembled WGS sequence"/>
</dbReference>
<accession>A0A2A3EDZ8</accession>
<dbReference type="EMBL" id="KZ288283">
    <property type="protein sequence ID" value="PBC29512.1"/>
    <property type="molecule type" value="Genomic_DNA"/>
</dbReference>
<sequence>MFVAMVLHKHNKHNNGNNSNHNNSSNNNSTRTTNNLNNNNHINNNVTNLNQTFNARAVITQRSGANESKKEVVLKEMRGSEGYCARGDCDNLREETAGLRGMLTQ</sequence>
<gene>
    <name evidence="2" type="ORF">APICC_03120</name>
</gene>
<keyword evidence="3" id="KW-1185">Reference proteome</keyword>
<proteinExistence type="predicted"/>
<evidence type="ECO:0000256" key="1">
    <source>
        <dbReference type="SAM" id="MobiDB-lite"/>
    </source>
</evidence>